<organism evidence="1 2">
    <name type="scientific">Archangium minus</name>
    <dbReference type="NCBI Taxonomy" id="83450"/>
    <lineage>
        <taxon>Bacteria</taxon>
        <taxon>Pseudomonadati</taxon>
        <taxon>Myxococcota</taxon>
        <taxon>Myxococcia</taxon>
        <taxon>Myxococcales</taxon>
        <taxon>Cystobacterineae</taxon>
        <taxon>Archangiaceae</taxon>
        <taxon>Archangium</taxon>
    </lineage>
</organism>
<sequence>MATARRIAARTGYTVLEDMRLRERGLGILEGLTRDETSQRHPEVFAEYSAGGPDFVVPGGESTSQRLCHAVECLEELGARHAGAFRLVTWGDVNHLRDASRDDT</sequence>
<dbReference type="Gene3D" id="3.40.50.1240">
    <property type="entry name" value="Phosphoglycerate mutase-like"/>
    <property type="match status" value="1"/>
</dbReference>
<dbReference type="EMBL" id="CP043494">
    <property type="protein sequence ID" value="WNG50394.1"/>
    <property type="molecule type" value="Genomic_DNA"/>
</dbReference>
<keyword evidence="2" id="KW-1185">Reference proteome</keyword>
<dbReference type="RefSeq" id="WP_395825714.1">
    <property type="nucleotide sequence ID" value="NZ_CP043494.1"/>
</dbReference>
<name>A0ABY9X4T8_9BACT</name>
<dbReference type="SUPFAM" id="SSF53254">
    <property type="entry name" value="Phosphoglycerate mutase-like"/>
    <property type="match status" value="1"/>
</dbReference>
<protein>
    <submittedName>
        <fullName evidence="1">Histidine phosphatase family protein</fullName>
    </submittedName>
</protein>
<gene>
    <name evidence="1" type="ORF">F0U60_44370</name>
</gene>
<proteinExistence type="predicted"/>
<evidence type="ECO:0000313" key="1">
    <source>
        <dbReference type="EMBL" id="WNG50394.1"/>
    </source>
</evidence>
<dbReference type="InterPro" id="IPR013078">
    <property type="entry name" value="His_Pase_superF_clade-1"/>
</dbReference>
<dbReference type="Proteomes" id="UP001611383">
    <property type="component" value="Chromosome"/>
</dbReference>
<reference evidence="1 2" key="1">
    <citation type="submission" date="2019-08" db="EMBL/GenBank/DDBJ databases">
        <title>Archangium and Cystobacter genomes.</title>
        <authorList>
            <person name="Chen I.-C.K."/>
            <person name="Wielgoss S."/>
        </authorList>
    </citation>
    <scope>NUCLEOTIDE SEQUENCE [LARGE SCALE GENOMIC DNA]</scope>
    <source>
        <strain evidence="1 2">Cbm 6</strain>
    </source>
</reference>
<dbReference type="InterPro" id="IPR029033">
    <property type="entry name" value="His_PPase_superfam"/>
</dbReference>
<dbReference type="Pfam" id="PF00300">
    <property type="entry name" value="His_Phos_1"/>
    <property type="match status" value="1"/>
</dbReference>
<evidence type="ECO:0000313" key="2">
    <source>
        <dbReference type="Proteomes" id="UP001611383"/>
    </source>
</evidence>
<accession>A0ABY9X4T8</accession>